<evidence type="ECO:0000313" key="1">
    <source>
        <dbReference type="EMBL" id="QUT04028.1"/>
    </source>
</evidence>
<accession>A0A975K343</accession>
<dbReference type="AlphaFoldDB" id="A0A975K343"/>
<evidence type="ECO:0000313" key="2">
    <source>
        <dbReference type="Proteomes" id="UP000681425"/>
    </source>
</evidence>
<dbReference type="KEGG" id="spph:KFK14_12815"/>
<dbReference type="Proteomes" id="UP000681425">
    <property type="component" value="Chromosome"/>
</dbReference>
<name>A0A975K343_9SPHN</name>
<dbReference type="Pfam" id="PF10065">
    <property type="entry name" value="DUF2303"/>
    <property type="match status" value="1"/>
</dbReference>
<organism evidence="1 2">
    <name type="scientific">Sphingobium phenoxybenzoativorans</name>
    <dbReference type="NCBI Taxonomy" id="1592790"/>
    <lineage>
        <taxon>Bacteria</taxon>
        <taxon>Pseudomonadati</taxon>
        <taxon>Pseudomonadota</taxon>
        <taxon>Alphaproteobacteria</taxon>
        <taxon>Sphingomonadales</taxon>
        <taxon>Sphingomonadaceae</taxon>
        <taxon>Sphingobium</taxon>
    </lineage>
</organism>
<dbReference type="EMBL" id="CP073910">
    <property type="protein sequence ID" value="QUT04028.1"/>
    <property type="molecule type" value="Genomic_DNA"/>
</dbReference>
<dbReference type="InterPro" id="IPR019276">
    <property type="entry name" value="DUF2303"/>
</dbReference>
<proteinExistence type="predicted"/>
<protein>
    <submittedName>
        <fullName evidence="1">DUF2303 family protein</fullName>
    </submittedName>
</protein>
<sequence>MSDELAPPDVIRMRAEGIGETIEQAILAAEAYQKPTMVLIEEPGTGLQVPALISKTGIIAVGREVFDNFRDGPTRRGGTAAMTRLDSFIDHVNRFKDNDSALFARDDRKSPGLLAVLDYHQSRVDGEGVFLPSALPRFGKHRTSFAFPLSDEWKTWTAASGTVMSMVEFSLFLENNVVDIDYIDDPSTLDERVRHFMGTTGLDKIASPSRLLELAKGLQINEDSVVKQVQNLQTGEGQIRFESSHTDGAGAPVDVPGLFVICIPVFAHDGFYRIPARLRYRKKADGIVFWFDLWNTDAVFDDAFVKACERAKVETALPLFIGAPE</sequence>
<keyword evidence="2" id="KW-1185">Reference proteome</keyword>
<dbReference type="RefSeq" id="WP_212607923.1">
    <property type="nucleotide sequence ID" value="NZ_CP073910.1"/>
</dbReference>
<reference evidence="1" key="1">
    <citation type="submission" date="2021-04" db="EMBL/GenBank/DDBJ databases">
        <title>Isolation of p-tert-butylphenol degrading bacteria Sphingobium phenoxybenzoativorans Tas13 from active sludge.</title>
        <authorList>
            <person name="Li Y."/>
        </authorList>
    </citation>
    <scope>NUCLEOTIDE SEQUENCE</scope>
    <source>
        <strain evidence="1">Tas13</strain>
    </source>
</reference>
<gene>
    <name evidence="1" type="ORF">KFK14_12815</name>
</gene>